<dbReference type="PANTHER" id="PTHR44083:SF5">
    <property type="entry name" value="PROTEIN TOPLESS-RELATED PROTEIN 2"/>
    <property type="match status" value="1"/>
</dbReference>
<reference evidence="1 2" key="1">
    <citation type="journal article" date="2018" name="Nat. Genet.">
        <title>The Rosa genome provides new insights in the design of modern roses.</title>
        <authorList>
            <person name="Bendahmane M."/>
        </authorList>
    </citation>
    <scope>NUCLEOTIDE SEQUENCE [LARGE SCALE GENOMIC DNA]</scope>
    <source>
        <strain evidence="2">cv. Old Blush</strain>
    </source>
</reference>
<dbReference type="AlphaFoldDB" id="A0A2P6PUW8"/>
<comment type="caution">
    <text evidence="1">The sequence shown here is derived from an EMBL/GenBank/DDBJ whole genome shotgun (WGS) entry which is preliminary data.</text>
</comment>
<proteinExistence type="predicted"/>
<organism evidence="1 2">
    <name type="scientific">Rosa chinensis</name>
    <name type="common">China rose</name>
    <dbReference type="NCBI Taxonomy" id="74649"/>
    <lineage>
        <taxon>Eukaryota</taxon>
        <taxon>Viridiplantae</taxon>
        <taxon>Streptophyta</taxon>
        <taxon>Embryophyta</taxon>
        <taxon>Tracheophyta</taxon>
        <taxon>Spermatophyta</taxon>
        <taxon>Magnoliopsida</taxon>
        <taxon>eudicotyledons</taxon>
        <taxon>Gunneridae</taxon>
        <taxon>Pentapetalae</taxon>
        <taxon>rosids</taxon>
        <taxon>fabids</taxon>
        <taxon>Rosales</taxon>
        <taxon>Rosaceae</taxon>
        <taxon>Rosoideae</taxon>
        <taxon>Rosoideae incertae sedis</taxon>
        <taxon>Rosa</taxon>
    </lineage>
</organism>
<keyword evidence="2" id="KW-1185">Reference proteome</keyword>
<dbReference type="GO" id="GO:0006355">
    <property type="term" value="P:regulation of DNA-templated transcription"/>
    <property type="evidence" value="ECO:0007669"/>
    <property type="project" value="InterPro"/>
</dbReference>
<evidence type="ECO:0000313" key="2">
    <source>
        <dbReference type="Proteomes" id="UP000238479"/>
    </source>
</evidence>
<gene>
    <name evidence="1" type="ORF">RchiOBHm_Chr6g0286821</name>
</gene>
<dbReference type="Proteomes" id="UP000238479">
    <property type="component" value="Chromosome 6"/>
</dbReference>
<protein>
    <submittedName>
        <fullName evidence="1">Uncharacterized protein</fullName>
    </submittedName>
</protein>
<dbReference type="Gramene" id="PRQ25727">
    <property type="protein sequence ID" value="PRQ25727"/>
    <property type="gene ID" value="RchiOBHm_Chr6g0286821"/>
</dbReference>
<name>A0A2P6PUW8_ROSCH</name>
<evidence type="ECO:0000313" key="1">
    <source>
        <dbReference type="EMBL" id="PRQ25727.1"/>
    </source>
</evidence>
<sequence>MDYDALGLWCTMMAYTAYGTRLFSCGTSEEGESHLVGPSNRYIMGLENSLWLLICF</sequence>
<accession>A0A2P6PUW8</accession>
<dbReference type="PANTHER" id="PTHR44083">
    <property type="entry name" value="TOPLESS-RELATED PROTEIN 1-RELATED"/>
    <property type="match status" value="1"/>
</dbReference>
<dbReference type="STRING" id="74649.A0A2P6PUW8"/>
<dbReference type="EMBL" id="PDCK01000044">
    <property type="protein sequence ID" value="PRQ25727.1"/>
    <property type="molecule type" value="Genomic_DNA"/>
</dbReference>
<dbReference type="InterPro" id="IPR027728">
    <property type="entry name" value="Topless_fam"/>
</dbReference>